<organism evidence="2 3">
    <name type="scientific">Gossypium stocksii</name>
    <dbReference type="NCBI Taxonomy" id="47602"/>
    <lineage>
        <taxon>Eukaryota</taxon>
        <taxon>Viridiplantae</taxon>
        <taxon>Streptophyta</taxon>
        <taxon>Embryophyta</taxon>
        <taxon>Tracheophyta</taxon>
        <taxon>Spermatophyta</taxon>
        <taxon>Magnoliopsida</taxon>
        <taxon>eudicotyledons</taxon>
        <taxon>Gunneridae</taxon>
        <taxon>Pentapetalae</taxon>
        <taxon>rosids</taxon>
        <taxon>malvids</taxon>
        <taxon>Malvales</taxon>
        <taxon>Malvaceae</taxon>
        <taxon>Malvoideae</taxon>
        <taxon>Gossypium</taxon>
    </lineage>
</organism>
<gene>
    <name evidence="2" type="ORF">J1N35_003670</name>
</gene>
<evidence type="ECO:0000259" key="1">
    <source>
        <dbReference type="PROSITE" id="PS50144"/>
    </source>
</evidence>
<evidence type="ECO:0000313" key="2">
    <source>
        <dbReference type="EMBL" id="KAH1120510.1"/>
    </source>
</evidence>
<dbReference type="InterPro" id="IPR002083">
    <property type="entry name" value="MATH/TRAF_dom"/>
</dbReference>
<feature type="domain" description="MATH" evidence="1">
    <location>
        <begin position="1"/>
        <end position="49"/>
    </location>
</feature>
<dbReference type="AlphaFoldDB" id="A0A9D3WCN1"/>
<accession>A0A9D3WCN1</accession>
<dbReference type="Gene3D" id="2.60.210.10">
    <property type="entry name" value="Apoptosis, Tumor Necrosis Factor Receptor Associated Protein 2, Chain A"/>
    <property type="match status" value="1"/>
</dbReference>
<dbReference type="PROSITE" id="PS50144">
    <property type="entry name" value="MATH"/>
    <property type="match status" value="1"/>
</dbReference>
<dbReference type="InterPro" id="IPR055327">
    <property type="entry name" value="TRAF1A/B"/>
</dbReference>
<dbReference type="Proteomes" id="UP000828251">
    <property type="component" value="Unassembled WGS sequence"/>
</dbReference>
<comment type="caution">
    <text evidence="2">The sequence shown here is derived from an EMBL/GenBank/DDBJ whole genome shotgun (WGS) entry which is preliminary data.</text>
</comment>
<keyword evidence="3" id="KW-1185">Reference proteome</keyword>
<evidence type="ECO:0000313" key="3">
    <source>
        <dbReference type="Proteomes" id="UP000828251"/>
    </source>
</evidence>
<sequence length="137" mass="16281">MAGKIIDFMFCCLPWLTERTWLGWKKFMELSKLSDGFIESDTLIIKAQVQVIREKVDRPFRCLDRQYRRELVRTKQTGELDRRQSYVIKLLCFLFGVKPRCQTPNVQGEDRCDFESSCEALLYREGSDIYFGNRFTI</sequence>
<dbReference type="EMBL" id="JAIQCV010000002">
    <property type="protein sequence ID" value="KAH1120510.1"/>
    <property type="molecule type" value="Genomic_DNA"/>
</dbReference>
<protein>
    <recommendedName>
        <fullName evidence="1">MATH domain-containing protein</fullName>
    </recommendedName>
</protein>
<proteinExistence type="predicted"/>
<dbReference type="SUPFAM" id="SSF49599">
    <property type="entry name" value="TRAF domain-like"/>
    <property type="match status" value="1"/>
</dbReference>
<dbReference type="PANTHER" id="PTHR47477:SF8">
    <property type="entry name" value="TNF RECEPTOR-ASSOCIATED FACTOR HOMOLOG 1A"/>
    <property type="match status" value="1"/>
</dbReference>
<dbReference type="OrthoDB" id="1743890at2759"/>
<name>A0A9D3WCN1_9ROSI</name>
<dbReference type="PANTHER" id="PTHR47477">
    <property type="entry name" value="TNF RECEPTOR-ASSOCIATED FACTOR HOMOLOG 1A"/>
    <property type="match status" value="1"/>
</dbReference>
<reference evidence="2 3" key="1">
    <citation type="journal article" date="2021" name="Plant Biotechnol. J.">
        <title>Multi-omics assisted identification of the key and species-specific regulatory components of drought-tolerant mechanisms in Gossypium stocksii.</title>
        <authorList>
            <person name="Yu D."/>
            <person name="Ke L."/>
            <person name="Zhang D."/>
            <person name="Wu Y."/>
            <person name="Sun Y."/>
            <person name="Mei J."/>
            <person name="Sun J."/>
            <person name="Sun Y."/>
        </authorList>
    </citation>
    <scope>NUCLEOTIDE SEQUENCE [LARGE SCALE GENOMIC DNA]</scope>
    <source>
        <strain evidence="3">cv. E1</strain>
        <tissue evidence="2">Leaf</tissue>
    </source>
</reference>
<dbReference type="InterPro" id="IPR008974">
    <property type="entry name" value="TRAF-like"/>
</dbReference>